<organism evidence="1">
    <name type="scientific">marine sediment metagenome</name>
    <dbReference type="NCBI Taxonomy" id="412755"/>
    <lineage>
        <taxon>unclassified sequences</taxon>
        <taxon>metagenomes</taxon>
        <taxon>ecological metagenomes</taxon>
    </lineage>
</organism>
<evidence type="ECO:0000313" key="1">
    <source>
        <dbReference type="EMBL" id="GAF67677.1"/>
    </source>
</evidence>
<reference evidence="1" key="1">
    <citation type="journal article" date="2014" name="Front. Microbiol.">
        <title>High frequency of phylogenetically diverse reductive dehalogenase-homologous genes in deep subseafloor sedimentary metagenomes.</title>
        <authorList>
            <person name="Kawai M."/>
            <person name="Futagami T."/>
            <person name="Toyoda A."/>
            <person name="Takaki Y."/>
            <person name="Nishi S."/>
            <person name="Hori S."/>
            <person name="Arai W."/>
            <person name="Tsubouchi T."/>
            <person name="Morono Y."/>
            <person name="Uchiyama I."/>
            <person name="Ito T."/>
            <person name="Fujiyama A."/>
            <person name="Inagaki F."/>
            <person name="Takami H."/>
        </authorList>
    </citation>
    <scope>NUCLEOTIDE SEQUENCE</scope>
    <source>
        <strain evidence="1">Expedition CK06-06</strain>
    </source>
</reference>
<dbReference type="EMBL" id="BARS01008871">
    <property type="protein sequence ID" value="GAF67677.1"/>
    <property type="molecule type" value="Genomic_DNA"/>
</dbReference>
<proteinExistence type="predicted"/>
<gene>
    <name evidence="1" type="ORF">S01H1_16816</name>
</gene>
<protein>
    <submittedName>
        <fullName evidence="1">Uncharacterized protein</fullName>
    </submittedName>
</protein>
<name>X0RVA1_9ZZZZ</name>
<accession>X0RVA1</accession>
<comment type="caution">
    <text evidence="1">The sequence shown here is derived from an EMBL/GenBank/DDBJ whole genome shotgun (WGS) entry which is preliminary data.</text>
</comment>
<feature type="non-terminal residue" evidence="1">
    <location>
        <position position="1"/>
    </location>
</feature>
<sequence>EQRKEPQLIEAIRMAETVRHILLDNNTIPTAAGSEQVFQVGYRDMRIVFDTLIQNFEEEFIGIKVAVLSAHTVFAELGY</sequence>
<dbReference type="AlphaFoldDB" id="X0RVA1"/>